<organism evidence="2 3">
    <name type="scientific">Chryseobacterium wanjuense</name>
    <dbReference type="NCBI Taxonomy" id="356305"/>
    <lineage>
        <taxon>Bacteria</taxon>
        <taxon>Pseudomonadati</taxon>
        <taxon>Bacteroidota</taxon>
        <taxon>Flavobacteriia</taxon>
        <taxon>Flavobacteriales</taxon>
        <taxon>Weeksellaceae</taxon>
        <taxon>Chryseobacterium group</taxon>
        <taxon>Chryseobacterium</taxon>
    </lineage>
</organism>
<name>A0A1I0NTY3_9FLAO</name>
<sequence>MKKCILALILLNSFYYEVSAQVGINTPTPTATLDVNGNMVLRKANSALSNKGYSCIVRDDNTGELKVIASPSGNTLPLNYITYTLNNVNGDWVNDYDTKISSSEYTVAIIGSNYTSSNNGLTAAVGTDFNPMNVFAFNSGNTWHLSADYKGATSSGGNGTWEIRCLVINNTLVKTLPNVIQNLGGSKDASATSSPSGL</sequence>
<protein>
    <submittedName>
        <fullName evidence="2">Uncharacterized protein</fullName>
    </submittedName>
</protein>
<dbReference type="EMBL" id="FOIU01000001">
    <property type="protein sequence ID" value="SEW05046.1"/>
    <property type="molecule type" value="Genomic_DNA"/>
</dbReference>
<dbReference type="STRING" id="356305.SAMN05421841_0799"/>
<accession>A0A1I0NTY3</accession>
<dbReference type="Proteomes" id="UP000199469">
    <property type="component" value="Unassembled WGS sequence"/>
</dbReference>
<dbReference type="OrthoDB" id="1260074at2"/>
<reference evidence="3" key="1">
    <citation type="submission" date="2016-10" db="EMBL/GenBank/DDBJ databases">
        <authorList>
            <person name="Varghese N."/>
            <person name="Submissions S."/>
        </authorList>
    </citation>
    <scope>NUCLEOTIDE SEQUENCE [LARGE SCALE GENOMIC DNA]</scope>
    <source>
        <strain evidence="3">DSM 17724</strain>
    </source>
</reference>
<feature type="signal peptide" evidence="1">
    <location>
        <begin position="1"/>
        <end position="20"/>
    </location>
</feature>
<feature type="chain" id="PRO_5011452349" evidence="1">
    <location>
        <begin position="21"/>
        <end position="198"/>
    </location>
</feature>
<proteinExistence type="predicted"/>
<keyword evidence="3" id="KW-1185">Reference proteome</keyword>
<dbReference type="AlphaFoldDB" id="A0A1I0NTY3"/>
<evidence type="ECO:0000313" key="2">
    <source>
        <dbReference type="EMBL" id="SEW05046.1"/>
    </source>
</evidence>
<dbReference type="RefSeq" id="WP_089790741.1">
    <property type="nucleotide sequence ID" value="NZ_FOIU01000001.1"/>
</dbReference>
<keyword evidence="1" id="KW-0732">Signal</keyword>
<evidence type="ECO:0000313" key="3">
    <source>
        <dbReference type="Proteomes" id="UP000199469"/>
    </source>
</evidence>
<gene>
    <name evidence="2" type="ORF">SAMN05421841_0799</name>
</gene>
<evidence type="ECO:0000256" key="1">
    <source>
        <dbReference type="SAM" id="SignalP"/>
    </source>
</evidence>